<keyword evidence="2" id="KW-1133">Transmembrane helix</keyword>
<sequence length="662" mass="74666">MGFSIHGHRRDVDAEKHLKRMHKTCALIESPLQGADHEKLVFSQRHEANTVELFFDLFFVANLATFTTYHSVTSYDYLVAYIGFFGILWSSWFQVTLHDVRFARDSIYERVCKTIQFIVFVGLALVGSGFNPADHTSNNTNFRILCYTLVLSRALLAVQYMVVLFYTLSAKYSDLYLPLGLMVAVYTIGAGAFGAMTPAFRAEEQTHRSVYIVWYIVMVIEAVVVILISSYWRMLSFKKTHLMERMSLLTIIVIGEGAIGVTKTVSRLMGKSGLEVEGCFLIMCIIVVLVLIWAIYFDNFPHGHYGTIRQQIWSVLHFPFQLAIVGVVEGSQQVALARYVIRNYVYIGDSIVKYCYEEHLDGEKLRDKLLDLVAYWDFEKKIETYGYTARTATHIYAVGNSTGICSVANATRYAEEKEWPKDFYEMMIEMYDGVYRGLGMKMNAKKLDTYGASTIAVNSWKVVYLYYWASFCLLVICSISFMFLIRRHRADLFDFVSVIVRFVALGVGGIMIALVANQNALYAFIGSPGVLPTCVSLLFLISVFDKLSAAFCNWKLKKSGKPYAMEVDDHHHEAHSVPHLHIEHSETVDENRKSKAWSTYSDSRPLTSASTEYLGGHEGYSLAPLTSPPIASIESPALSPPATFAHGHGGYAPIQQSRDEGA</sequence>
<feature type="compositionally biased region" description="Polar residues" evidence="1">
    <location>
        <begin position="596"/>
        <end position="605"/>
    </location>
</feature>
<reference evidence="3 4" key="1">
    <citation type="journal article" date="2018" name="Front. Microbiol.">
        <title>Genome-Wide Analysis of Corynespora cassiicola Leaf Fall Disease Putative Effectors.</title>
        <authorList>
            <person name="Lopez D."/>
            <person name="Ribeiro S."/>
            <person name="Label P."/>
            <person name="Fumanal B."/>
            <person name="Venisse J.S."/>
            <person name="Kohler A."/>
            <person name="de Oliveira R.R."/>
            <person name="Labutti K."/>
            <person name="Lipzen A."/>
            <person name="Lail K."/>
            <person name="Bauer D."/>
            <person name="Ohm R.A."/>
            <person name="Barry K.W."/>
            <person name="Spatafora J."/>
            <person name="Grigoriev I.V."/>
            <person name="Martin F.M."/>
            <person name="Pujade-Renaud V."/>
        </authorList>
    </citation>
    <scope>NUCLEOTIDE SEQUENCE [LARGE SCALE GENOMIC DNA]</scope>
    <source>
        <strain evidence="3 4">Philippines</strain>
    </source>
</reference>
<dbReference type="InterPro" id="IPR010640">
    <property type="entry name" value="Low_temperature_requirement_A"/>
</dbReference>
<keyword evidence="2" id="KW-0812">Transmembrane</keyword>
<feature type="transmembrane region" description="Helical" evidence="2">
    <location>
        <begin position="175"/>
        <end position="200"/>
    </location>
</feature>
<dbReference type="Pfam" id="PF06772">
    <property type="entry name" value="LtrA"/>
    <property type="match status" value="1"/>
</dbReference>
<feature type="transmembrane region" description="Helical" evidence="2">
    <location>
        <begin position="77"/>
        <end position="95"/>
    </location>
</feature>
<keyword evidence="2" id="KW-0472">Membrane</keyword>
<evidence type="ECO:0000313" key="3">
    <source>
        <dbReference type="EMBL" id="PSN63759.1"/>
    </source>
</evidence>
<evidence type="ECO:0000313" key="4">
    <source>
        <dbReference type="Proteomes" id="UP000240883"/>
    </source>
</evidence>
<proteinExistence type="predicted"/>
<protein>
    <submittedName>
        <fullName evidence="3">Uncharacterized protein</fullName>
    </submittedName>
</protein>
<dbReference type="EMBL" id="KZ678139">
    <property type="protein sequence ID" value="PSN63759.1"/>
    <property type="molecule type" value="Genomic_DNA"/>
</dbReference>
<feature type="transmembrane region" description="Helical" evidence="2">
    <location>
        <begin position="465"/>
        <end position="485"/>
    </location>
</feature>
<feature type="transmembrane region" description="Helical" evidence="2">
    <location>
        <begin position="492"/>
        <end position="515"/>
    </location>
</feature>
<gene>
    <name evidence="3" type="ORF">BS50DRAFT_88130</name>
</gene>
<organism evidence="3 4">
    <name type="scientific">Corynespora cassiicola Philippines</name>
    <dbReference type="NCBI Taxonomy" id="1448308"/>
    <lineage>
        <taxon>Eukaryota</taxon>
        <taxon>Fungi</taxon>
        <taxon>Dikarya</taxon>
        <taxon>Ascomycota</taxon>
        <taxon>Pezizomycotina</taxon>
        <taxon>Dothideomycetes</taxon>
        <taxon>Pleosporomycetidae</taxon>
        <taxon>Pleosporales</taxon>
        <taxon>Corynesporascaceae</taxon>
        <taxon>Corynespora</taxon>
    </lineage>
</organism>
<feature type="transmembrane region" description="Helical" evidence="2">
    <location>
        <begin position="212"/>
        <end position="234"/>
    </location>
</feature>
<dbReference type="Proteomes" id="UP000240883">
    <property type="component" value="Unassembled WGS sequence"/>
</dbReference>
<name>A0A2T2NEF4_CORCC</name>
<dbReference type="PANTHER" id="PTHR42101:SF1">
    <property type="entry name" value="LOW TEMPERATURE REQUIREMENT A"/>
    <property type="match status" value="1"/>
</dbReference>
<feature type="region of interest" description="Disordered" evidence="1">
    <location>
        <begin position="585"/>
        <end position="605"/>
    </location>
</feature>
<feature type="transmembrane region" description="Helical" evidence="2">
    <location>
        <begin position="521"/>
        <end position="544"/>
    </location>
</feature>
<dbReference type="PANTHER" id="PTHR42101">
    <property type="entry name" value="CHROMOSOME 16, WHOLE GENOME SHOTGUN SEQUENCE"/>
    <property type="match status" value="1"/>
</dbReference>
<feature type="transmembrane region" description="Helical" evidence="2">
    <location>
        <begin position="246"/>
        <end position="266"/>
    </location>
</feature>
<feature type="region of interest" description="Disordered" evidence="1">
    <location>
        <begin position="632"/>
        <end position="662"/>
    </location>
</feature>
<dbReference type="AlphaFoldDB" id="A0A2T2NEF4"/>
<feature type="transmembrane region" description="Helical" evidence="2">
    <location>
        <begin position="145"/>
        <end position="169"/>
    </location>
</feature>
<dbReference type="OrthoDB" id="3177213at2759"/>
<keyword evidence="4" id="KW-1185">Reference proteome</keyword>
<evidence type="ECO:0000256" key="1">
    <source>
        <dbReference type="SAM" id="MobiDB-lite"/>
    </source>
</evidence>
<feature type="transmembrane region" description="Helical" evidence="2">
    <location>
        <begin position="115"/>
        <end position="133"/>
    </location>
</feature>
<accession>A0A2T2NEF4</accession>
<dbReference type="STRING" id="1448308.A0A2T2NEF4"/>
<evidence type="ECO:0000256" key="2">
    <source>
        <dbReference type="SAM" id="Phobius"/>
    </source>
</evidence>
<feature type="transmembrane region" description="Helical" evidence="2">
    <location>
        <begin position="278"/>
        <end position="296"/>
    </location>
</feature>